<dbReference type="PANTHER" id="PTHR34183">
    <property type="entry name" value="ENDOLYTIC PEPTIDOGLYCAN TRANSGLYCOSYLASE RLPA"/>
    <property type="match status" value="1"/>
</dbReference>
<dbReference type="Proteomes" id="UP000198779">
    <property type="component" value="Unassembled WGS sequence"/>
</dbReference>
<dbReference type="SUPFAM" id="SSF50685">
    <property type="entry name" value="Barwin-like endoglucanases"/>
    <property type="match status" value="1"/>
</dbReference>
<dbReference type="EMBL" id="FNIW01000005">
    <property type="protein sequence ID" value="SDN90401.1"/>
    <property type="molecule type" value="Genomic_DNA"/>
</dbReference>
<dbReference type="InterPro" id="IPR012997">
    <property type="entry name" value="RplA"/>
</dbReference>
<evidence type="ECO:0000313" key="8">
    <source>
        <dbReference type="Proteomes" id="UP000198779"/>
    </source>
</evidence>
<dbReference type="Proteomes" id="UP000199134">
    <property type="component" value="Unassembled WGS sequence"/>
</dbReference>
<organism evidence="7 9">
    <name type="scientific">Prevotella communis</name>
    <dbReference type="NCBI Taxonomy" id="2913614"/>
    <lineage>
        <taxon>Bacteria</taxon>
        <taxon>Pseudomonadati</taxon>
        <taxon>Bacteroidota</taxon>
        <taxon>Bacteroidia</taxon>
        <taxon>Bacteroidales</taxon>
        <taxon>Prevotellaceae</taxon>
        <taxon>Prevotella</taxon>
    </lineage>
</organism>
<dbReference type="HAMAP" id="MF_02071">
    <property type="entry name" value="RlpA"/>
    <property type="match status" value="1"/>
</dbReference>
<gene>
    <name evidence="3" type="primary">rlpA</name>
    <name evidence="7" type="ORF">SAMN04487900_10524</name>
    <name evidence="6" type="ORF">SAMN04487901_101220</name>
</gene>
<dbReference type="AlphaFoldDB" id="A0A1H0F761"/>
<accession>A0A1G7S7N8</accession>
<dbReference type="RefSeq" id="WP_371836491.1">
    <property type="nucleotide sequence ID" value="NZ_CP091790.1"/>
</dbReference>
<evidence type="ECO:0000256" key="3">
    <source>
        <dbReference type="HAMAP-Rule" id="MF_02071"/>
    </source>
</evidence>
<keyword evidence="7" id="KW-0449">Lipoprotein</keyword>
<dbReference type="EC" id="4.2.2.-" evidence="3"/>
<dbReference type="InterPro" id="IPR036908">
    <property type="entry name" value="RlpA-like_sf"/>
</dbReference>
<evidence type="ECO:0000256" key="1">
    <source>
        <dbReference type="ARBA" id="ARBA00023239"/>
    </source>
</evidence>
<dbReference type="InterPro" id="IPR034718">
    <property type="entry name" value="RlpA"/>
</dbReference>
<dbReference type="Gene3D" id="2.40.40.10">
    <property type="entry name" value="RlpA-like domain"/>
    <property type="match status" value="1"/>
</dbReference>
<dbReference type="GO" id="GO:0008932">
    <property type="term" value="F:lytic endotransglycosylase activity"/>
    <property type="evidence" value="ECO:0007669"/>
    <property type="project" value="UniProtKB-UniRule"/>
</dbReference>
<feature type="domain" description="RlpA-like protein double-psi beta-barrel" evidence="5">
    <location>
        <begin position="13"/>
        <end position="100"/>
    </location>
</feature>
<comment type="similarity">
    <text evidence="3 4">Belongs to the RlpA family.</text>
</comment>
<name>A0A1H0F761_9BACT</name>
<evidence type="ECO:0000256" key="2">
    <source>
        <dbReference type="ARBA" id="ARBA00023316"/>
    </source>
</evidence>
<dbReference type="Pfam" id="PF03330">
    <property type="entry name" value="DPBB_1"/>
    <property type="match status" value="1"/>
</dbReference>
<dbReference type="STRING" id="645274.SAMN04487901_101220"/>
<evidence type="ECO:0000313" key="9">
    <source>
        <dbReference type="Proteomes" id="UP000199134"/>
    </source>
</evidence>
<dbReference type="GO" id="GO:0000270">
    <property type="term" value="P:peptidoglycan metabolic process"/>
    <property type="evidence" value="ECO:0007669"/>
    <property type="project" value="UniProtKB-UniRule"/>
</dbReference>
<reference evidence="7 8" key="2">
    <citation type="submission" date="2016-10" db="EMBL/GenBank/DDBJ databases">
        <authorList>
            <person name="Varghese N."/>
            <person name="Submissions S."/>
        </authorList>
    </citation>
    <scope>NUCLEOTIDE SEQUENCE</scope>
    <source>
        <strain evidence="7">BP1-145</strain>
        <strain evidence="8">BP1-148</strain>
    </source>
</reference>
<evidence type="ECO:0000313" key="6">
    <source>
        <dbReference type="EMBL" id="SDG19001.1"/>
    </source>
</evidence>
<dbReference type="InterPro" id="IPR009009">
    <property type="entry name" value="RlpA-like_DPBB"/>
</dbReference>
<dbReference type="CDD" id="cd22268">
    <property type="entry name" value="DPBB_RlpA-like"/>
    <property type="match status" value="1"/>
</dbReference>
<keyword evidence="8" id="KW-1185">Reference proteome</keyword>
<dbReference type="GO" id="GO:0071555">
    <property type="term" value="P:cell wall organization"/>
    <property type="evidence" value="ECO:0007669"/>
    <property type="project" value="UniProtKB-KW"/>
</dbReference>
<dbReference type="NCBIfam" id="TIGR00413">
    <property type="entry name" value="rlpA"/>
    <property type="match status" value="1"/>
</dbReference>
<proteinExistence type="inferred from homology"/>
<evidence type="ECO:0000256" key="4">
    <source>
        <dbReference type="RuleBase" id="RU003495"/>
    </source>
</evidence>
<evidence type="ECO:0000313" key="7">
    <source>
        <dbReference type="EMBL" id="SDN90401.1"/>
    </source>
</evidence>
<protein>
    <recommendedName>
        <fullName evidence="3">Probable endolytic peptidoglycan transglycosylase RlpA</fullName>
        <ecNumber evidence="3">4.2.2.-</ecNumber>
    </recommendedName>
</protein>
<comment type="function">
    <text evidence="3">Lytic transglycosylase with a strong preference for naked glycan strands that lack stem peptides.</text>
</comment>
<accession>A0A1H0F761</accession>
<dbReference type="EMBL" id="FNCQ01000001">
    <property type="protein sequence ID" value="SDG19001.1"/>
    <property type="molecule type" value="Genomic_DNA"/>
</dbReference>
<keyword evidence="2 3" id="KW-0961">Cell wall biogenesis/degradation</keyword>
<evidence type="ECO:0000259" key="5">
    <source>
        <dbReference type="Pfam" id="PF03330"/>
    </source>
</evidence>
<reference evidence="6 9" key="1">
    <citation type="submission" date="2016-10" db="EMBL/GenBank/DDBJ databases">
        <authorList>
            <person name="de Groot N.N."/>
        </authorList>
    </citation>
    <scope>NUCLEOTIDE SEQUENCE [LARGE SCALE GENOMIC DNA]</scope>
    <source>
        <strain evidence="9">BP1-145</strain>
        <strain evidence="6">BP1-148</strain>
    </source>
</reference>
<sequence length="143" mass="15954">MLTVSLTVLGQIQVGKASYYSKRATGRMTASGDRLHHDSLTCAHRSYPFGTLLQVTNPSNGRMIVVRVNDRGPFVRGRIVDLSWAAAKVLGILSTGVANVIIEPLEHFHIPMKRDRDNILPRVYEAVETEEFPWKPIHGHSLP</sequence>
<keyword evidence="1 3" id="KW-0456">Lyase</keyword>
<dbReference type="PANTHER" id="PTHR34183:SF1">
    <property type="entry name" value="ENDOLYTIC PEPTIDOGLYCAN TRANSGLYCOSYLASE RLPA"/>
    <property type="match status" value="1"/>
</dbReference>